<name>A0A3N0YRS4_ANAGA</name>
<sequence length="75" mass="8364">MKRLEPEQTEERKRAKIDPDLSEIMGSFMKDLLGVCEVLAALRAEVLQMKPARTITTSSGAVNVRVDCVKCDRGQ</sequence>
<gene>
    <name evidence="1" type="ORF">DPX16_2249</name>
</gene>
<evidence type="ECO:0000313" key="1">
    <source>
        <dbReference type="EMBL" id="ROL48906.1"/>
    </source>
</evidence>
<dbReference type="Proteomes" id="UP000281406">
    <property type="component" value="Unassembled WGS sequence"/>
</dbReference>
<proteinExistence type="predicted"/>
<comment type="caution">
    <text evidence="1">The sequence shown here is derived from an EMBL/GenBank/DDBJ whole genome shotgun (WGS) entry which is preliminary data.</text>
</comment>
<dbReference type="AlphaFoldDB" id="A0A3N0YRS4"/>
<protein>
    <submittedName>
        <fullName evidence="1">Uncharacterized protein</fullName>
    </submittedName>
</protein>
<dbReference type="EMBL" id="RJVU01028251">
    <property type="protein sequence ID" value="ROL48906.1"/>
    <property type="molecule type" value="Genomic_DNA"/>
</dbReference>
<keyword evidence="2" id="KW-1185">Reference proteome</keyword>
<evidence type="ECO:0000313" key="2">
    <source>
        <dbReference type="Proteomes" id="UP000281406"/>
    </source>
</evidence>
<accession>A0A3N0YRS4</accession>
<reference evidence="1 2" key="1">
    <citation type="submission" date="2018-10" db="EMBL/GenBank/DDBJ databases">
        <title>Genome assembly for a Yunnan-Guizhou Plateau 3E fish, Anabarilius grahami (Regan), and its evolutionary and genetic applications.</title>
        <authorList>
            <person name="Jiang W."/>
        </authorList>
    </citation>
    <scope>NUCLEOTIDE SEQUENCE [LARGE SCALE GENOMIC DNA]</scope>
    <source>
        <strain evidence="1">AG-KIZ</strain>
        <tissue evidence="1">Muscle</tissue>
    </source>
</reference>
<organism evidence="1 2">
    <name type="scientific">Anabarilius grahami</name>
    <name type="common">Kanglang fish</name>
    <name type="synonym">Barilius grahami</name>
    <dbReference type="NCBI Taxonomy" id="495550"/>
    <lineage>
        <taxon>Eukaryota</taxon>
        <taxon>Metazoa</taxon>
        <taxon>Chordata</taxon>
        <taxon>Craniata</taxon>
        <taxon>Vertebrata</taxon>
        <taxon>Euteleostomi</taxon>
        <taxon>Actinopterygii</taxon>
        <taxon>Neopterygii</taxon>
        <taxon>Teleostei</taxon>
        <taxon>Ostariophysi</taxon>
        <taxon>Cypriniformes</taxon>
        <taxon>Xenocyprididae</taxon>
        <taxon>Xenocypridinae</taxon>
        <taxon>Xenocypridinae incertae sedis</taxon>
        <taxon>Anabarilius</taxon>
    </lineage>
</organism>